<dbReference type="InterPro" id="IPR050215">
    <property type="entry name" value="Thiolase-like_sf_Thiolase"/>
</dbReference>
<dbReference type="EMBL" id="PKPP01002660">
    <property type="protein sequence ID" value="PWA73885.1"/>
    <property type="molecule type" value="Genomic_DNA"/>
</dbReference>
<keyword evidence="12" id="KW-1185">Reference proteome</keyword>
<dbReference type="InterPro" id="IPR020616">
    <property type="entry name" value="Thiolase_N"/>
</dbReference>
<dbReference type="InterPro" id="IPR016039">
    <property type="entry name" value="Thiolase-like"/>
</dbReference>
<dbReference type="STRING" id="35608.A0A2U1NK57"/>
<dbReference type="CDD" id="cd00751">
    <property type="entry name" value="thiolase"/>
    <property type="match status" value="1"/>
</dbReference>
<comment type="caution">
    <text evidence="11">The sequence shown here is derived from an EMBL/GenBank/DDBJ whole genome shotgun (WGS) entry which is preliminary data.</text>
</comment>
<evidence type="ECO:0000256" key="3">
    <source>
        <dbReference type="ARBA" id="ARBA00022679"/>
    </source>
</evidence>
<dbReference type="PANTHER" id="PTHR43853">
    <property type="entry name" value="3-KETOACYL-COA THIOLASE, PEROXISOMAL"/>
    <property type="match status" value="1"/>
</dbReference>
<proteinExistence type="inferred from homology"/>
<evidence type="ECO:0000256" key="8">
    <source>
        <dbReference type="RuleBase" id="RU003557"/>
    </source>
</evidence>
<evidence type="ECO:0000259" key="9">
    <source>
        <dbReference type="Pfam" id="PF00108"/>
    </source>
</evidence>
<dbReference type="GO" id="GO:0005777">
    <property type="term" value="C:peroxisome"/>
    <property type="evidence" value="ECO:0007669"/>
    <property type="project" value="UniProtKB-SubCell"/>
</dbReference>
<evidence type="ECO:0000256" key="7">
    <source>
        <dbReference type="ARBA" id="ARBA00023315"/>
    </source>
</evidence>
<dbReference type="GO" id="GO:0003988">
    <property type="term" value="F:acetyl-CoA C-acyltransferase activity"/>
    <property type="evidence" value="ECO:0007669"/>
    <property type="project" value="TreeGrafter"/>
</dbReference>
<evidence type="ECO:0000256" key="1">
    <source>
        <dbReference type="ARBA" id="ARBA00004275"/>
    </source>
</evidence>
<keyword evidence="3 8" id="KW-0808">Transferase</keyword>
<dbReference type="AlphaFoldDB" id="A0A2U1NK57"/>
<dbReference type="PANTHER" id="PTHR43853:SF8">
    <property type="entry name" value="3-KETOACYL-COA THIOLASE, PEROXISOMAL"/>
    <property type="match status" value="1"/>
</dbReference>
<evidence type="ECO:0000313" key="12">
    <source>
        <dbReference type="Proteomes" id="UP000245207"/>
    </source>
</evidence>
<comment type="subcellular location">
    <subcellularLocation>
        <location evidence="1">Peroxisome</location>
    </subcellularLocation>
</comment>
<dbReference type="OrthoDB" id="5404651at2759"/>
<organism evidence="11 12">
    <name type="scientific">Artemisia annua</name>
    <name type="common">Sweet wormwood</name>
    <dbReference type="NCBI Taxonomy" id="35608"/>
    <lineage>
        <taxon>Eukaryota</taxon>
        <taxon>Viridiplantae</taxon>
        <taxon>Streptophyta</taxon>
        <taxon>Embryophyta</taxon>
        <taxon>Tracheophyta</taxon>
        <taxon>Spermatophyta</taxon>
        <taxon>Magnoliopsida</taxon>
        <taxon>eudicotyledons</taxon>
        <taxon>Gunneridae</taxon>
        <taxon>Pentapetalae</taxon>
        <taxon>asterids</taxon>
        <taxon>campanulids</taxon>
        <taxon>Asterales</taxon>
        <taxon>Asteraceae</taxon>
        <taxon>Asteroideae</taxon>
        <taxon>Anthemideae</taxon>
        <taxon>Artemisiinae</taxon>
        <taxon>Artemisia</taxon>
    </lineage>
</organism>
<keyword evidence="5" id="KW-0443">Lipid metabolism</keyword>
<keyword evidence="7 8" id="KW-0012">Acyltransferase</keyword>
<keyword evidence="6" id="KW-0576">Peroxisome</keyword>
<dbReference type="Gene3D" id="3.40.47.10">
    <property type="match status" value="2"/>
</dbReference>
<keyword evidence="4" id="KW-0276">Fatty acid metabolism</keyword>
<evidence type="ECO:0000313" key="11">
    <source>
        <dbReference type="EMBL" id="PWA73885.1"/>
    </source>
</evidence>
<sequence>MVDQPSTWNGPYHTETVPVRTKNRQCSSALQAVADVAAAIKVGFYDIGISDGLESMTANPMAWDGSVTQGYTPISDLRVDSHRKAAAATSYGKFKDKIIPVKTKGIRPGTTLADLARLKPVFKKGGSTTAGTSIQVSDGAGVVLLMKRSTALQKGLPILGLLLLLVFHPRAAIMCSGPAVAIPAAVKAVVLKVIDIELFEINEAFASPFFYCQKKLEIDPKKINVNGGARAIRHPLGATEGYTHLRG</sequence>
<dbReference type="GO" id="GO:0006635">
    <property type="term" value="P:fatty acid beta-oxidation"/>
    <property type="evidence" value="ECO:0007669"/>
    <property type="project" value="TreeGrafter"/>
</dbReference>
<evidence type="ECO:0000256" key="6">
    <source>
        <dbReference type="ARBA" id="ARBA00023140"/>
    </source>
</evidence>
<dbReference type="Proteomes" id="UP000245207">
    <property type="component" value="Unassembled WGS sequence"/>
</dbReference>
<reference evidence="11 12" key="1">
    <citation type="journal article" date="2018" name="Mol. Plant">
        <title>The genome of Artemisia annua provides insight into the evolution of Asteraceae family and artemisinin biosynthesis.</title>
        <authorList>
            <person name="Shen Q."/>
            <person name="Zhang L."/>
            <person name="Liao Z."/>
            <person name="Wang S."/>
            <person name="Yan T."/>
            <person name="Shi P."/>
            <person name="Liu M."/>
            <person name="Fu X."/>
            <person name="Pan Q."/>
            <person name="Wang Y."/>
            <person name="Lv Z."/>
            <person name="Lu X."/>
            <person name="Zhang F."/>
            <person name="Jiang W."/>
            <person name="Ma Y."/>
            <person name="Chen M."/>
            <person name="Hao X."/>
            <person name="Li L."/>
            <person name="Tang Y."/>
            <person name="Lv G."/>
            <person name="Zhou Y."/>
            <person name="Sun X."/>
            <person name="Brodelius P.E."/>
            <person name="Rose J.K.C."/>
            <person name="Tang K."/>
        </authorList>
    </citation>
    <scope>NUCLEOTIDE SEQUENCE [LARGE SCALE GENOMIC DNA]</scope>
    <source>
        <strain evidence="12">cv. Huhao1</strain>
        <tissue evidence="11">Leaf</tissue>
    </source>
</reference>
<evidence type="ECO:0000256" key="5">
    <source>
        <dbReference type="ARBA" id="ARBA00023098"/>
    </source>
</evidence>
<evidence type="ECO:0000256" key="4">
    <source>
        <dbReference type="ARBA" id="ARBA00022832"/>
    </source>
</evidence>
<feature type="domain" description="Thiolase N-terminal" evidence="9">
    <location>
        <begin position="79"/>
        <end position="149"/>
    </location>
</feature>
<evidence type="ECO:0000259" key="10">
    <source>
        <dbReference type="Pfam" id="PF02803"/>
    </source>
</evidence>
<comment type="similarity">
    <text evidence="2 8">Belongs to the thiolase-like superfamily. Thiolase family.</text>
</comment>
<feature type="domain" description="Thiolase N-terminal" evidence="9">
    <location>
        <begin position="15"/>
        <end position="71"/>
    </location>
</feature>
<protein>
    <submittedName>
        <fullName evidence="11">Peroxisomal 3-ketoacyl-CoA thiolase 3</fullName>
    </submittedName>
</protein>
<evidence type="ECO:0000256" key="2">
    <source>
        <dbReference type="ARBA" id="ARBA00010982"/>
    </source>
</evidence>
<dbReference type="SUPFAM" id="SSF53901">
    <property type="entry name" value="Thiolase-like"/>
    <property type="match status" value="2"/>
</dbReference>
<dbReference type="GO" id="GO:0010124">
    <property type="term" value="P:phenylacetate catabolic process"/>
    <property type="evidence" value="ECO:0007669"/>
    <property type="project" value="TreeGrafter"/>
</dbReference>
<dbReference type="Pfam" id="PF02803">
    <property type="entry name" value="Thiolase_C"/>
    <property type="match status" value="1"/>
</dbReference>
<dbReference type="InterPro" id="IPR020617">
    <property type="entry name" value="Thiolase_C"/>
</dbReference>
<dbReference type="InterPro" id="IPR002155">
    <property type="entry name" value="Thiolase"/>
</dbReference>
<accession>A0A2U1NK57</accession>
<feature type="domain" description="Thiolase C-terminal" evidence="10">
    <location>
        <begin position="171"/>
        <end position="239"/>
    </location>
</feature>
<dbReference type="Pfam" id="PF00108">
    <property type="entry name" value="Thiolase_N"/>
    <property type="match status" value="2"/>
</dbReference>
<name>A0A2U1NK57_ARTAN</name>
<gene>
    <name evidence="11" type="ORF">CTI12_AA257360</name>
</gene>